<name>A0A846HIR6_9CYAN</name>
<organism evidence="1 2">
    <name type="scientific">Hassallia byssoidea VB512170</name>
    <dbReference type="NCBI Taxonomy" id="1304833"/>
    <lineage>
        <taxon>Bacteria</taxon>
        <taxon>Bacillati</taxon>
        <taxon>Cyanobacteriota</taxon>
        <taxon>Cyanophyceae</taxon>
        <taxon>Nostocales</taxon>
        <taxon>Tolypothrichaceae</taxon>
        <taxon>Hassallia</taxon>
    </lineage>
</organism>
<dbReference type="AlphaFoldDB" id="A0A846HIR6"/>
<reference evidence="1 2" key="1">
    <citation type="journal article" date="2015" name="Genome Announc.">
        <title>Draft Genome Sequence of Cyanobacterium Hassallia byssoidea Strain VB512170, Isolated from Monuments in India.</title>
        <authorList>
            <person name="Singh D."/>
            <person name="Chandrababunaidu M.M."/>
            <person name="Panda A."/>
            <person name="Sen D."/>
            <person name="Bhattacharyya S."/>
            <person name="Adhikary S.P."/>
            <person name="Tripathy S."/>
        </authorList>
    </citation>
    <scope>NUCLEOTIDE SEQUENCE [LARGE SCALE GENOMIC DNA]</scope>
    <source>
        <strain evidence="1 2">VB512170</strain>
    </source>
</reference>
<gene>
    <name evidence="1" type="ORF">PI95_029755</name>
</gene>
<evidence type="ECO:0000313" key="2">
    <source>
        <dbReference type="Proteomes" id="UP000031549"/>
    </source>
</evidence>
<proteinExistence type="predicted"/>
<evidence type="ECO:0000313" key="1">
    <source>
        <dbReference type="EMBL" id="NEU76584.1"/>
    </source>
</evidence>
<dbReference type="EMBL" id="JTCM02000119">
    <property type="protein sequence ID" value="NEU76584.1"/>
    <property type="molecule type" value="Genomic_DNA"/>
</dbReference>
<keyword evidence="2" id="KW-1185">Reference proteome</keyword>
<sequence>MTAIDDMIDPIALLRSGVSEFAASVASTWVMQHQFAPLYAKKVQNKRFFRNLGCIFNRVCQT</sequence>
<comment type="caution">
    <text evidence="1">The sequence shown here is derived from an EMBL/GenBank/DDBJ whole genome shotgun (WGS) entry which is preliminary data.</text>
</comment>
<protein>
    <submittedName>
        <fullName evidence="1">Uncharacterized protein</fullName>
    </submittedName>
</protein>
<dbReference type="Proteomes" id="UP000031549">
    <property type="component" value="Unassembled WGS sequence"/>
</dbReference>
<accession>A0A846HIR6</accession>